<dbReference type="PROSITE" id="PS51383">
    <property type="entry name" value="YJEF_C_3"/>
    <property type="match status" value="1"/>
</dbReference>
<comment type="cofactor">
    <cofactor evidence="17">
        <name>Mg(2+)</name>
        <dbReference type="ChEBI" id="CHEBI:18420"/>
    </cofactor>
</comment>
<evidence type="ECO:0000256" key="5">
    <source>
        <dbReference type="ARBA" id="ARBA00022723"/>
    </source>
</evidence>
<dbReference type="InterPro" id="IPR036652">
    <property type="entry name" value="YjeF_N_dom_sf"/>
</dbReference>
<evidence type="ECO:0000256" key="3">
    <source>
        <dbReference type="ARBA" id="ARBA00006001"/>
    </source>
</evidence>
<evidence type="ECO:0000256" key="16">
    <source>
        <dbReference type="ARBA" id="ARBA00049209"/>
    </source>
</evidence>
<dbReference type="SUPFAM" id="SSF53613">
    <property type="entry name" value="Ribokinase-like"/>
    <property type="match status" value="1"/>
</dbReference>
<dbReference type="InterPro" id="IPR000631">
    <property type="entry name" value="CARKD"/>
</dbReference>
<feature type="binding site" evidence="18">
    <location>
        <position position="58"/>
    </location>
    <ligand>
        <name>K(+)</name>
        <dbReference type="ChEBI" id="CHEBI:29103"/>
    </ligand>
</feature>
<feature type="domain" description="YjeF C-terminal" evidence="20">
    <location>
        <begin position="229"/>
        <end position="501"/>
    </location>
</feature>
<evidence type="ECO:0000256" key="9">
    <source>
        <dbReference type="ARBA" id="ARBA00022958"/>
    </source>
</evidence>
<comment type="catalytic activity">
    <reaction evidence="16 17 19">
        <text>(6S)-NADPHX + ADP = AMP + phosphate + NADPH + H(+)</text>
        <dbReference type="Rhea" id="RHEA:32235"/>
        <dbReference type="ChEBI" id="CHEBI:15378"/>
        <dbReference type="ChEBI" id="CHEBI:43474"/>
        <dbReference type="ChEBI" id="CHEBI:57783"/>
        <dbReference type="ChEBI" id="CHEBI:64076"/>
        <dbReference type="ChEBI" id="CHEBI:456215"/>
        <dbReference type="ChEBI" id="CHEBI:456216"/>
        <dbReference type="EC" id="4.2.1.136"/>
    </reaction>
</comment>
<feature type="binding site" evidence="17">
    <location>
        <position position="264"/>
    </location>
    <ligand>
        <name>(6S)-NADPHX</name>
        <dbReference type="ChEBI" id="CHEBI:64076"/>
    </ligand>
</feature>
<evidence type="ECO:0000256" key="1">
    <source>
        <dbReference type="ARBA" id="ARBA00000013"/>
    </source>
</evidence>
<dbReference type="CDD" id="cd01171">
    <property type="entry name" value="YXKO-related"/>
    <property type="match status" value="1"/>
</dbReference>
<comment type="catalytic activity">
    <reaction evidence="1 18 19">
        <text>(6R)-NADHX = (6S)-NADHX</text>
        <dbReference type="Rhea" id="RHEA:32215"/>
        <dbReference type="ChEBI" id="CHEBI:64074"/>
        <dbReference type="ChEBI" id="CHEBI:64075"/>
        <dbReference type="EC" id="5.1.99.6"/>
    </reaction>
</comment>
<feature type="binding site" evidence="18">
    <location>
        <position position="162"/>
    </location>
    <ligand>
        <name>(6S)-NADPHX</name>
        <dbReference type="ChEBI" id="CHEBI:64076"/>
    </ligand>
</feature>
<dbReference type="GO" id="GO:0005524">
    <property type="term" value="F:ATP binding"/>
    <property type="evidence" value="ECO:0007669"/>
    <property type="project" value="UniProtKB-UniRule"/>
</dbReference>
<evidence type="ECO:0000313" key="22">
    <source>
        <dbReference type="EMBL" id="SHF77582.1"/>
    </source>
</evidence>
<dbReference type="EC" id="4.2.1.136" evidence="19"/>
<dbReference type="PIRSF" id="PIRSF017184">
    <property type="entry name" value="Nnr"/>
    <property type="match status" value="1"/>
</dbReference>
<comment type="catalytic activity">
    <reaction evidence="15 17 19">
        <text>(6S)-NADHX + ADP = AMP + phosphate + NADH + H(+)</text>
        <dbReference type="Rhea" id="RHEA:32223"/>
        <dbReference type="ChEBI" id="CHEBI:15378"/>
        <dbReference type="ChEBI" id="CHEBI:43474"/>
        <dbReference type="ChEBI" id="CHEBI:57945"/>
        <dbReference type="ChEBI" id="CHEBI:64074"/>
        <dbReference type="ChEBI" id="CHEBI:456215"/>
        <dbReference type="ChEBI" id="CHEBI:456216"/>
        <dbReference type="EC" id="4.2.1.136"/>
    </reaction>
</comment>
<keyword evidence="9 18" id="KW-0630">Potassium</keyword>
<keyword evidence="11 18" id="KW-0413">Isomerase</keyword>
<evidence type="ECO:0000256" key="14">
    <source>
        <dbReference type="ARBA" id="ARBA00025153"/>
    </source>
</evidence>
<dbReference type="EMBL" id="FQVH01000044">
    <property type="protein sequence ID" value="SHF77582.1"/>
    <property type="molecule type" value="Genomic_DNA"/>
</dbReference>
<evidence type="ECO:0000256" key="12">
    <source>
        <dbReference type="ARBA" id="ARBA00023239"/>
    </source>
</evidence>
<evidence type="ECO:0000256" key="17">
    <source>
        <dbReference type="HAMAP-Rule" id="MF_01965"/>
    </source>
</evidence>
<feature type="binding site" evidence="17">
    <location>
        <position position="376"/>
    </location>
    <ligand>
        <name>(6S)-NADPHX</name>
        <dbReference type="ChEBI" id="CHEBI:64076"/>
    </ligand>
</feature>
<keyword evidence="6 17" id="KW-0547">Nucleotide-binding</keyword>
<comment type="function">
    <text evidence="18">Catalyzes the epimerization of the S- and R-forms of NAD(P)HX, a damaged form of NAD(P)H that is a result of enzymatic or heat-dependent hydration. This is a prerequisite for the S-specific NAD(P)H-hydrate dehydratase to allow the repair of both epimers of NAD(P)HX.</text>
</comment>
<dbReference type="PANTHER" id="PTHR12592:SF0">
    <property type="entry name" value="ATP-DEPENDENT (S)-NAD(P)H-HYDRATE DEHYDRATASE"/>
    <property type="match status" value="1"/>
</dbReference>
<dbReference type="InterPro" id="IPR017953">
    <property type="entry name" value="Carbohydrate_kinase_pred_CS"/>
</dbReference>
<keyword evidence="10 17" id="KW-0520">NAD</keyword>
<keyword evidence="13" id="KW-0511">Multifunctional enzyme</keyword>
<dbReference type="GO" id="GO:0052856">
    <property type="term" value="F:NAD(P)HX epimerase activity"/>
    <property type="evidence" value="ECO:0007669"/>
    <property type="project" value="UniProtKB-UniRule"/>
</dbReference>
<comment type="similarity">
    <text evidence="17">Belongs to the NnrD/CARKD family.</text>
</comment>
<keyword evidence="5 18" id="KW-0479">Metal-binding</keyword>
<protein>
    <recommendedName>
        <fullName evidence="19">Bifunctional NAD(P)H-hydrate repair enzyme</fullName>
    </recommendedName>
    <alternativeName>
        <fullName evidence="19">Nicotinamide nucleotide repair protein</fullName>
    </alternativeName>
    <domain>
        <recommendedName>
            <fullName evidence="19">ADP-dependent (S)-NAD(P)H-hydrate dehydratase</fullName>
            <ecNumber evidence="19">4.2.1.136</ecNumber>
        </recommendedName>
        <alternativeName>
            <fullName evidence="19">ADP-dependent NAD(P)HX dehydratase</fullName>
        </alternativeName>
    </domain>
    <domain>
        <recommendedName>
            <fullName evidence="19">NAD(P)H-hydrate epimerase</fullName>
            <ecNumber evidence="19">5.1.99.6</ecNumber>
        </recommendedName>
    </domain>
</protein>
<gene>
    <name evidence="17" type="primary">nnrD</name>
    <name evidence="18" type="synonym">nnrE</name>
    <name evidence="22" type="ORF">SAMN02746089_02531</name>
</gene>
<dbReference type="Pfam" id="PF01256">
    <property type="entry name" value="Carb_kinase"/>
    <property type="match status" value="1"/>
</dbReference>
<evidence type="ECO:0000256" key="2">
    <source>
        <dbReference type="ARBA" id="ARBA00000909"/>
    </source>
</evidence>
<dbReference type="PROSITE" id="PS01050">
    <property type="entry name" value="YJEF_C_2"/>
    <property type="match status" value="1"/>
</dbReference>
<organism evidence="22 23">
    <name type="scientific">Caldanaerobius fijiensis DSM 17918</name>
    <dbReference type="NCBI Taxonomy" id="1121256"/>
    <lineage>
        <taxon>Bacteria</taxon>
        <taxon>Bacillati</taxon>
        <taxon>Bacillota</taxon>
        <taxon>Clostridia</taxon>
        <taxon>Thermoanaerobacterales</taxon>
        <taxon>Thermoanaerobacteraceae</taxon>
        <taxon>Caldanaerobius</taxon>
    </lineage>
</organism>
<evidence type="ECO:0000256" key="8">
    <source>
        <dbReference type="ARBA" id="ARBA00022857"/>
    </source>
</evidence>
<comment type="cofactor">
    <cofactor evidence="18 19">
        <name>K(+)</name>
        <dbReference type="ChEBI" id="CHEBI:29103"/>
    </cofactor>
    <text evidence="18 19">Binds 1 potassium ion per subunit.</text>
</comment>
<comment type="similarity">
    <text evidence="3 19">In the N-terminal section; belongs to the NnrE/AIBP family.</text>
</comment>
<dbReference type="HAMAP" id="MF_01966">
    <property type="entry name" value="NADHX_epimerase"/>
    <property type="match status" value="1"/>
</dbReference>
<feature type="binding site" evidence="18">
    <location>
        <position position="129"/>
    </location>
    <ligand>
        <name>K(+)</name>
        <dbReference type="ChEBI" id="CHEBI:29103"/>
    </ligand>
</feature>
<comment type="similarity">
    <text evidence="18">Belongs to the NnrE/AIBP family.</text>
</comment>
<dbReference type="GO" id="GO:0046872">
    <property type="term" value="F:metal ion binding"/>
    <property type="evidence" value="ECO:0007669"/>
    <property type="project" value="UniProtKB-UniRule"/>
</dbReference>
<evidence type="ECO:0000256" key="6">
    <source>
        <dbReference type="ARBA" id="ARBA00022741"/>
    </source>
</evidence>
<feature type="domain" description="YjeF N-terminal" evidence="21">
    <location>
        <begin position="10"/>
        <end position="219"/>
    </location>
</feature>
<dbReference type="PROSITE" id="PS51385">
    <property type="entry name" value="YJEF_N"/>
    <property type="match status" value="1"/>
</dbReference>
<dbReference type="GO" id="GO:0110051">
    <property type="term" value="P:metabolite repair"/>
    <property type="evidence" value="ECO:0007669"/>
    <property type="project" value="TreeGrafter"/>
</dbReference>
<dbReference type="Proteomes" id="UP000184088">
    <property type="component" value="Unassembled WGS sequence"/>
</dbReference>
<dbReference type="STRING" id="1121256.SAMN02746089_02531"/>
<dbReference type="InterPro" id="IPR029056">
    <property type="entry name" value="Ribokinase-like"/>
</dbReference>
<feature type="binding site" evidence="18">
    <location>
        <position position="165"/>
    </location>
    <ligand>
        <name>K(+)</name>
        <dbReference type="ChEBI" id="CHEBI:29103"/>
    </ligand>
</feature>
<evidence type="ECO:0000256" key="19">
    <source>
        <dbReference type="PIRNR" id="PIRNR017184"/>
    </source>
</evidence>
<evidence type="ECO:0000256" key="18">
    <source>
        <dbReference type="HAMAP-Rule" id="MF_01966"/>
    </source>
</evidence>
<keyword evidence="12 17" id="KW-0456">Lyase</keyword>
<comment type="function">
    <text evidence="17">Catalyzes the dehydration of the S-form of NAD(P)HX at the expense of ADP, which is converted to AMP. Together with NAD(P)HX epimerase, which catalyzes the epimerization of the S- and R-forms, the enzyme allows the repair of both epimers of NAD(P)HX, a damaged form of NAD(P)H that is a result of enzymatic or heat-dependent hydration.</text>
</comment>
<feature type="binding site" evidence="17">
    <location>
        <begin position="413"/>
        <end position="417"/>
    </location>
    <ligand>
        <name>AMP</name>
        <dbReference type="ChEBI" id="CHEBI:456215"/>
    </ligand>
</feature>
<evidence type="ECO:0000256" key="10">
    <source>
        <dbReference type="ARBA" id="ARBA00023027"/>
    </source>
</evidence>
<comment type="similarity">
    <text evidence="4 19">In the C-terminal section; belongs to the NnrD/CARKD family.</text>
</comment>
<evidence type="ECO:0000256" key="11">
    <source>
        <dbReference type="ARBA" id="ARBA00023235"/>
    </source>
</evidence>
<dbReference type="PANTHER" id="PTHR12592">
    <property type="entry name" value="ATP-DEPENDENT (S)-NAD(P)H-HYDRATE DEHYDRATASE FAMILY MEMBER"/>
    <property type="match status" value="1"/>
</dbReference>
<dbReference type="FunFam" id="3.40.50.10260:FF:000003">
    <property type="entry name" value="Multifunctional fusion protein"/>
    <property type="match status" value="1"/>
</dbReference>
<dbReference type="Pfam" id="PF03853">
    <property type="entry name" value="YjeF_N"/>
    <property type="match status" value="1"/>
</dbReference>
<dbReference type="Gene3D" id="3.40.50.10260">
    <property type="entry name" value="YjeF N-terminal domain"/>
    <property type="match status" value="1"/>
</dbReference>
<comment type="subunit">
    <text evidence="17">Homotetramer.</text>
</comment>
<comment type="caution">
    <text evidence="18">Lacks conserved residue(s) required for the propagation of feature annotation.</text>
</comment>
<proteinExistence type="inferred from homology"/>
<dbReference type="InterPro" id="IPR004443">
    <property type="entry name" value="YjeF_N_dom"/>
</dbReference>
<dbReference type="InterPro" id="IPR030677">
    <property type="entry name" value="Nnr"/>
</dbReference>
<dbReference type="AlphaFoldDB" id="A0A1M5EET3"/>
<comment type="function">
    <text evidence="14 19">Bifunctional enzyme that catalyzes the epimerization of the S- and R-forms of NAD(P)HX and the dehydration of the S-form of NAD(P)HX at the expense of ADP, which is converted to AMP. This allows the repair of both epimers of NAD(P)HX, a damaged form of NAD(P)H that is a result of enzymatic or heat-dependent hydration.</text>
</comment>
<dbReference type="GO" id="GO:0052855">
    <property type="term" value="F:ADP-dependent NAD(P)H-hydrate dehydratase activity"/>
    <property type="evidence" value="ECO:0007669"/>
    <property type="project" value="UniProtKB-UniRule"/>
</dbReference>
<evidence type="ECO:0000256" key="4">
    <source>
        <dbReference type="ARBA" id="ARBA00009524"/>
    </source>
</evidence>
<dbReference type="NCBIfam" id="TIGR00197">
    <property type="entry name" value="yjeF_nterm"/>
    <property type="match status" value="1"/>
</dbReference>
<feature type="binding site" evidence="17">
    <location>
        <position position="441"/>
    </location>
    <ligand>
        <name>AMP</name>
        <dbReference type="ChEBI" id="CHEBI:456215"/>
    </ligand>
</feature>
<comment type="catalytic activity">
    <reaction evidence="2 18 19">
        <text>(6R)-NADPHX = (6S)-NADPHX</text>
        <dbReference type="Rhea" id="RHEA:32227"/>
        <dbReference type="ChEBI" id="CHEBI:64076"/>
        <dbReference type="ChEBI" id="CHEBI:64077"/>
        <dbReference type="EC" id="5.1.99.6"/>
    </reaction>
</comment>
<dbReference type="SUPFAM" id="SSF64153">
    <property type="entry name" value="YjeF N-terminal domain-like"/>
    <property type="match status" value="1"/>
</dbReference>
<feature type="binding site" evidence="17">
    <location>
        <position position="442"/>
    </location>
    <ligand>
        <name>(6S)-NADPHX</name>
        <dbReference type="ChEBI" id="CHEBI:64076"/>
    </ligand>
</feature>
<accession>A0A1M5EET3</accession>
<feature type="binding site" evidence="18">
    <location>
        <begin position="133"/>
        <end position="139"/>
    </location>
    <ligand>
        <name>(6S)-NADPHX</name>
        <dbReference type="ChEBI" id="CHEBI:64076"/>
    </ligand>
</feature>
<evidence type="ECO:0000313" key="23">
    <source>
        <dbReference type="Proteomes" id="UP000184088"/>
    </source>
</evidence>
<keyword evidence="7 17" id="KW-0067">ATP-binding</keyword>
<evidence type="ECO:0000256" key="13">
    <source>
        <dbReference type="ARBA" id="ARBA00023268"/>
    </source>
</evidence>
<evidence type="ECO:0000259" key="20">
    <source>
        <dbReference type="PROSITE" id="PS51383"/>
    </source>
</evidence>
<dbReference type="NCBIfam" id="TIGR00196">
    <property type="entry name" value="yjeF_cterm"/>
    <property type="match status" value="1"/>
</dbReference>
<dbReference type="GO" id="GO:0046496">
    <property type="term" value="P:nicotinamide nucleotide metabolic process"/>
    <property type="evidence" value="ECO:0007669"/>
    <property type="project" value="UniProtKB-UniRule"/>
</dbReference>
<reference evidence="22 23" key="1">
    <citation type="submission" date="2016-11" db="EMBL/GenBank/DDBJ databases">
        <authorList>
            <person name="Jaros S."/>
            <person name="Januszkiewicz K."/>
            <person name="Wedrychowicz H."/>
        </authorList>
    </citation>
    <scope>NUCLEOTIDE SEQUENCE [LARGE SCALE GENOMIC DNA]</scope>
    <source>
        <strain evidence="22 23">DSM 17918</strain>
    </source>
</reference>
<feature type="binding site" evidence="17">
    <location>
        <position position="325"/>
    </location>
    <ligand>
        <name>(6S)-NADPHX</name>
        <dbReference type="ChEBI" id="CHEBI:64076"/>
    </ligand>
</feature>
<dbReference type="EC" id="5.1.99.6" evidence="19"/>
<dbReference type="RefSeq" id="WP_073346121.1">
    <property type="nucleotide sequence ID" value="NZ_FQVH01000044.1"/>
</dbReference>
<dbReference type="Gene3D" id="3.40.1190.20">
    <property type="match status" value="1"/>
</dbReference>
<name>A0A1M5EET3_9THEO</name>
<evidence type="ECO:0000256" key="7">
    <source>
        <dbReference type="ARBA" id="ARBA00022840"/>
    </source>
</evidence>
<evidence type="ECO:0000256" key="15">
    <source>
        <dbReference type="ARBA" id="ARBA00048238"/>
    </source>
</evidence>
<evidence type="ECO:0000259" key="21">
    <source>
        <dbReference type="PROSITE" id="PS51385"/>
    </source>
</evidence>
<dbReference type="HAMAP" id="MF_01965">
    <property type="entry name" value="NADHX_dehydratase"/>
    <property type="match status" value="1"/>
</dbReference>
<keyword evidence="8 17" id="KW-0521">NADP</keyword>
<feature type="binding site" evidence="18">
    <location>
        <begin position="57"/>
        <end position="61"/>
    </location>
    <ligand>
        <name>(6S)-NADPHX</name>
        <dbReference type="ChEBI" id="CHEBI:64076"/>
    </ligand>
</feature>
<sequence>MVKVATGEQMREIDKYTIETLGIPGIVLMENAALSVVNQIISRGNFKSAVVFAGSGNNGGDGFAIARHLFNKGYDIKVFVLNNMSSIKGDAKINLDILFKMGVYVMEVSQKENLKFAEKSVKECDVIIDAIFGTGFKGEVRGITKDVIDIINGAKKYVVSVDIPSGVEADTGKVYGTCVKADLTITFQLPKIGLVVHPGLDMVGELIVSDIGIPQQAINTQDIKIVLNDQETASKCFLKREENTHKGTYGKALIIAGSRGMTGAAVMAATSCLRTGAGLVYLAVPDDVLNSVEGMALEVVKIGYSRFEDLYEHIANCDAIAIGPGMGQSEAAGSIISKVIEASHRPMVLDADALNFLSRNQDLLKFIKAPFIVTPHPGEMARLINATVEQVQSDRINVALEFAQRYKSITVLKGSRTIIASDKGVVINTTGNPGMATAGSGDVLTGIITGLLALGCEPLLAATGGVFLHGMAGDIAKEKNGEYGMIAGDIIKYIPEAIKKLQEK</sequence>
<keyword evidence="23" id="KW-1185">Reference proteome</keyword>